<proteinExistence type="inferred from homology"/>
<evidence type="ECO:0000256" key="5">
    <source>
        <dbReference type="ARBA" id="ARBA00023237"/>
    </source>
</evidence>
<feature type="domain" description="RagB/SusD" evidence="7">
    <location>
        <begin position="380"/>
        <end position="613"/>
    </location>
</feature>
<keyword evidence="4 6" id="KW-0472">Membrane</keyword>
<evidence type="ECO:0000256" key="2">
    <source>
        <dbReference type="ARBA" id="ARBA00006275"/>
    </source>
</evidence>
<dbReference type="InterPro" id="IPR033985">
    <property type="entry name" value="SusD-like_N"/>
</dbReference>
<feature type="domain" description="SusD-like N-terminal" evidence="8">
    <location>
        <begin position="119"/>
        <end position="237"/>
    </location>
</feature>
<dbReference type="SUPFAM" id="SSF48452">
    <property type="entry name" value="TPR-like"/>
    <property type="match status" value="1"/>
</dbReference>
<evidence type="ECO:0000259" key="7">
    <source>
        <dbReference type="Pfam" id="PF07980"/>
    </source>
</evidence>
<dbReference type="Pfam" id="PF14322">
    <property type="entry name" value="SusD-like_3"/>
    <property type="match status" value="1"/>
</dbReference>
<dbReference type="AlphaFoldDB" id="A0A917ME68"/>
<organism evidence="9 10">
    <name type="scientific">Parapedobacter pyrenivorans</name>
    <dbReference type="NCBI Taxonomy" id="1305674"/>
    <lineage>
        <taxon>Bacteria</taxon>
        <taxon>Pseudomonadati</taxon>
        <taxon>Bacteroidota</taxon>
        <taxon>Sphingobacteriia</taxon>
        <taxon>Sphingobacteriales</taxon>
        <taxon>Sphingobacteriaceae</taxon>
        <taxon>Parapedobacter</taxon>
    </lineage>
</organism>
<keyword evidence="10" id="KW-1185">Reference proteome</keyword>
<evidence type="ECO:0000256" key="1">
    <source>
        <dbReference type="ARBA" id="ARBA00004442"/>
    </source>
</evidence>
<dbReference type="GO" id="GO:0009279">
    <property type="term" value="C:cell outer membrane"/>
    <property type="evidence" value="ECO:0007669"/>
    <property type="project" value="UniProtKB-SubCell"/>
</dbReference>
<comment type="subcellular location">
    <subcellularLocation>
        <location evidence="1">Cell outer membrane</location>
    </subcellularLocation>
</comment>
<keyword evidence="5" id="KW-0998">Cell outer membrane</keyword>
<feature type="transmembrane region" description="Helical" evidence="6">
    <location>
        <begin position="12"/>
        <end position="31"/>
    </location>
</feature>
<gene>
    <name evidence="9" type="ORF">GCM10007415_28610</name>
</gene>
<comment type="similarity">
    <text evidence="2">Belongs to the SusD family.</text>
</comment>
<sequence>MITDMKTIYKKIKFVVWGAVSSLAFLMIPYGCNKTFLNPNPLSIFTPENAMTTVASLYNALAACDIQIREEIYGDAPPYLTELMFSDLCVEGMNDNPGTNQNATLMVTPTGNLNNGNGNQILWHIENAYRGLRNAHVVIDAVNSFEMDETERNSILGMAYFHRAMRYYRLTHQFGDVPYVGKHIVSPRLDFQTTRREVILRKMKEDLEFAVQWVSDNVDKGRPTKGACGHLLTKINLALGEFDDAIASASAVINGGVYALMREPFGVIPQEEGNYFSSRGIVRDDVVARLHWFANKHIPENKEVLYMVNSEESLPSSRVNLQTMRQAVPFWSKTAAKQIYTPDGRPGMSDQAGREIDLVRSFGRGIGRTPPTVYHAFEIWDDPNDLRHKQYNWMRMEDLVYNHPDLNGSNPYYGKPLQLRDEDGRVLTTDTIGNWYGWPHYKLYTPDPRTVQPRGGAGDWYIFRLAETYLLRAEAYWWKGQPDQAMVDINEVRTRAHCAPYTDANQIDIGTVLSERARELYWEEPRRTELTRIAFIFAQTGKAFNGKTYSSSTFGTANFYYDWLMEKNNFFRDHVVAFNGQTYEIQSYHVLWPIPQSMIDANTLGVINQNFGYDGYADNVPPLDAIPAEEL</sequence>
<evidence type="ECO:0000256" key="6">
    <source>
        <dbReference type="SAM" id="Phobius"/>
    </source>
</evidence>
<evidence type="ECO:0008006" key="11">
    <source>
        <dbReference type="Google" id="ProtNLM"/>
    </source>
</evidence>
<name>A0A917ME68_9SPHI</name>
<reference evidence="9" key="2">
    <citation type="submission" date="2020-09" db="EMBL/GenBank/DDBJ databases">
        <authorList>
            <person name="Sun Q."/>
            <person name="Zhou Y."/>
        </authorList>
    </citation>
    <scope>NUCLEOTIDE SEQUENCE</scope>
    <source>
        <strain evidence="9">CGMCC 1.12195</strain>
    </source>
</reference>
<reference evidence="9" key="1">
    <citation type="journal article" date="2014" name="Int. J. Syst. Evol. Microbiol.">
        <title>Complete genome sequence of Corynebacterium casei LMG S-19264T (=DSM 44701T), isolated from a smear-ripened cheese.</title>
        <authorList>
            <consortium name="US DOE Joint Genome Institute (JGI-PGF)"/>
            <person name="Walter F."/>
            <person name="Albersmeier A."/>
            <person name="Kalinowski J."/>
            <person name="Ruckert C."/>
        </authorList>
    </citation>
    <scope>NUCLEOTIDE SEQUENCE</scope>
    <source>
        <strain evidence="9">CGMCC 1.12195</strain>
    </source>
</reference>
<dbReference type="Pfam" id="PF07980">
    <property type="entry name" value="SusD_RagB"/>
    <property type="match status" value="1"/>
</dbReference>
<dbReference type="InterPro" id="IPR012944">
    <property type="entry name" value="SusD_RagB_dom"/>
</dbReference>
<dbReference type="InterPro" id="IPR011990">
    <property type="entry name" value="TPR-like_helical_dom_sf"/>
</dbReference>
<dbReference type="Proteomes" id="UP000660862">
    <property type="component" value="Unassembled WGS sequence"/>
</dbReference>
<keyword evidence="6" id="KW-1133">Transmembrane helix</keyword>
<evidence type="ECO:0000259" key="8">
    <source>
        <dbReference type="Pfam" id="PF14322"/>
    </source>
</evidence>
<evidence type="ECO:0000256" key="4">
    <source>
        <dbReference type="ARBA" id="ARBA00023136"/>
    </source>
</evidence>
<keyword evidence="3" id="KW-0732">Signal</keyword>
<accession>A0A917ME68</accession>
<evidence type="ECO:0000313" key="10">
    <source>
        <dbReference type="Proteomes" id="UP000660862"/>
    </source>
</evidence>
<protein>
    <recommendedName>
        <fullName evidence="11">Starch-binding associating with outer membrane</fullName>
    </recommendedName>
</protein>
<evidence type="ECO:0000313" key="9">
    <source>
        <dbReference type="EMBL" id="GGG92143.1"/>
    </source>
</evidence>
<dbReference type="Gene3D" id="1.25.40.390">
    <property type="match status" value="1"/>
</dbReference>
<keyword evidence="6" id="KW-0812">Transmembrane</keyword>
<evidence type="ECO:0000256" key="3">
    <source>
        <dbReference type="ARBA" id="ARBA00022729"/>
    </source>
</evidence>
<comment type="caution">
    <text evidence="9">The sequence shown here is derived from an EMBL/GenBank/DDBJ whole genome shotgun (WGS) entry which is preliminary data.</text>
</comment>
<dbReference type="EMBL" id="BMER01000002">
    <property type="protein sequence ID" value="GGG92143.1"/>
    <property type="molecule type" value="Genomic_DNA"/>
</dbReference>